<feature type="signal peptide" evidence="1">
    <location>
        <begin position="1"/>
        <end position="21"/>
    </location>
</feature>
<keyword evidence="3" id="KW-1185">Reference proteome</keyword>
<protein>
    <submittedName>
        <fullName evidence="2">Uncharacterized protein</fullName>
    </submittedName>
</protein>
<accession>A0A165FMT0</accession>
<feature type="chain" id="PRO_5007857845" evidence="1">
    <location>
        <begin position="22"/>
        <end position="315"/>
    </location>
</feature>
<dbReference type="EMBL" id="KV423970">
    <property type="protein sequence ID" value="KZT56966.1"/>
    <property type="molecule type" value="Genomic_DNA"/>
</dbReference>
<evidence type="ECO:0000256" key="1">
    <source>
        <dbReference type="SAM" id="SignalP"/>
    </source>
</evidence>
<organism evidence="2 3">
    <name type="scientific">Calocera cornea HHB12733</name>
    <dbReference type="NCBI Taxonomy" id="1353952"/>
    <lineage>
        <taxon>Eukaryota</taxon>
        <taxon>Fungi</taxon>
        <taxon>Dikarya</taxon>
        <taxon>Basidiomycota</taxon>
        <taxon>Agaricomycotina</taxon>
        <taxon>Dacrymycetes</taxon>
        <taxon>Dacrymycetales</taxon>
        <taxon>Dacrymycetaceae</taxon>
        <taxon>Calocera</taxon>
    </lineage>
</organism>
<dbReference type="InParanoid" id="A0A165FMT0"/>
<evidence type="ECO:0000313" key="3">
    <source>
        <dbReference type="Proteomes" id="UP000076842"/>
    </source>
</evidence>
<dbReference type="AlphaFoldDB" id="A0A165FMT0"/>
<evidence type="ECO:0000313" key="2">
    <source>
        <dbReference type="EMBL" id="KZT56966.1"/>
    </source>
</evidence>
<sequence>MSRYLRPLLLLSPLPFAGALAATYAYRSLASDYPDVPLAALPAGSFTRRVVEESEARGLARWAGSAGQGGKRDGYVACYCNYETTVPRRSLEAYGARLLQGPRSRPDYLAAAFTHAFFHSGLMSIERTLTRTRAPEAEARGQWAVGQEAVRGAIWAFEGASVPPASAAASLEEQQQAAAAVLNQLPAWEQPPNAPPPPTPAASALDPARQATNVFYWRAPPSMSSALSHLPWRVMRGGWHELLIDELPAPATSTSTTDSPEPEPEPMVRLVWTCVHVYDRVDKDDGKTLSALVRPLHETFSRALLGSAKRLIERG</sequence>
<reference evidence="2 3" key="1">
    <citation type="journal article" date="2016" name="Mol. Biol. Evol.">
        <title>Comparative Genomics of Early-Diverging Mushroom-Forming Fungi Provides Insights into the Origins of Lignocellulose Decay Capabilities.</title>
        <authorList>
            <person name="Nagy L.G."/>
            <person name="Riley R."/>
            <person name="Tritt A."/>
            <person name="Adam C."/>
            <person name="Daum C."/>
            <person name="Floudas D."/>
            <person name="Sun H."/>
            <person name="Yadav J.S."/>
            <person name="Pangilinan J."/>
            <person name="Larsson K.H."/>
            <person name="Matsuura K."/>
            <person name="Barry K."/>
            <person name="Labutti K."/>
            <person name="Kuo R."/>
            <person name="Ohm R.A."/>
            <person name="Bhattacharya S.S."/>
            <person name="Shirouzu T."/>
            <person name="Yoshinaga Y."/>
            <person name="Martin F.M."/>
            <person name="Grigoriev I.V."/>
            <person name="Hibbett D.S."/>
        </authorList>
    </citation>
    <scope>NUCLEOTIDE SEQUENCE [LARGE SCALE GENOMIC DNA]</scope>
    <source>
        <strain evidence="2 3">HHB12733</strain>
    </source>
</reference>
<dbReference type="OrthoDB" id="4480078at2759"/>
<dbReference type="Proteomes" id="UP000076842">
    <property type="component" value="Unassembled WGS sequence"/>
</dbReference>
<gene>
    <name evidence="2" type="ORF">CALCODRAFT_496804</name>
</gene>
<dbReference type="STRING" id="1353952.A0A165FMT0"/>
<keyword evidence="1" id="KW-0732">Signal</keyword>
<proteinExistence type="predicted"/>
<name>A0A165FMT0_9BASI</name>